<dbReference type="Proteomes" id="UP000017836">
    <property type="component" value="Unassembled WGS sequence"/>
</dbReference>
<dbReference type="PANTHER" id="PTHR42678">
    <property type="entry name" value="AMIDASE"/>
    <property type="match status" value="1"/>
</dbReference>
<protein>
    <submittedName>
        <fullName evidence="1">Uncharacterized protein</fullName>
    </submittedName>
</protein>
<dbReference type="STRING" id="13333.W1PYS9"/>
<dbReference type="Gramene" id="ERN13513">
    <property type="protein sequence ID" value="ERN13513"/>
    <property type="gene ID" value="AMTR_s00041p00219380"/>
</dbReference>
<dbReference type="HOGENOM" id="CLU_2515656_0_0_1"/>
<evidence type="ECO:0000313" key="1">
    <source>
        <dbReference type="EMBL" id="ERN13513.1"/>
    </source>
</evidence>
<organism evidence="1 2">
    <name type="scientific">Amborella trichopoda</name>
    <dbReference type="NCBI Taxonomy" id="13333"/>
    <lineage>
        <taxon>Eukaryota</taxon>
        <taxon>Viridiplantae</taxon>
        <taxon>Streptophyta</taxon>
        <taxon>Embryophyta</taxon>
        <taxon>Tracheophyta</taxon>
        <taxon>Spermatophyta</taxon>
        <taxon>Magnoliopsida</taxon>
        <taxon>Amborellales</taxon>
        <taxon>Amborellaceae</taxon>
        <taxon>Amborella</taxon>
    </lineage>
</organism>
<dbReference type="AlphaFoldDB" id="W1PYS9"/>
<dbReference type="EMBL" id="KI392588">
    <property type="protein sequence ID" value="ERN13513.1"/>
    <property type="molecule type" value="Genomic_DNA"/>
</dbReference>
<dbReference type="PANTHER" id="PTHR42678:SF34">
    <property type="entry name" value="OS04G0183300 PROTEIN"/>
    <property type="match status" value="1"/>
</dbReference>
<reference evidence="2" key="1">
    <citation type="journal article" date="2013" name="Science">
        <title>The Amborella genome and the evolution of flowering plants.</title>
        <authorList>
            <consortium name="Amborella Genome Project"/>
        </authorList>
    </citation>
    <scope>NUCLEOTIDE SEQUENCE [LARGE SCALE GENOMIC DNA]</scope>
</reference>
<evidence type="ECO:0000313" key="2">
    <source>
        <dbReference type="Proteomes" id="UP000017836"/>
    </source>
</evidence>
<accession>W1PYS9</accession>
<name>W1PYS9_AMBTC</name>
<keyword evidence="2" id="KW-1185">Reference proteome</keyword>
<gene>
    <name evidence="1" type="ORF">AMTR_s00041p00219380</name>
</gene>
<sequence length="85" mass="9614">MAGQFVGPYQMRYCVLDEIVGFDWRDKKATGAASKFIPVGGYNQFLKAKGLKGKRLGKLFLDFPKNSVEAQTFEAHFQTLRYSSN</sequence>
<proteinExistence type="predicted"/>